<evidence type="ECO:0000313" key="4">
    <source>
        <dbReference type="Proteomes" id="UP000299102"/>
    </source>
</evidence>
<name>A0A4C1ULK3_EUMVA</name>
<dbReference type="Proteomes" id="UP000299102">
    <property type="component" value="Unassembled WGS sequence"/>
</dbReference>
<evidence type="ECO:0000256" key="2">
    <source>
        <dbReference type="SAM" id="Phobius"/>
    </source>
</evidence>
<dbReference type="AlphaFoldDB" id="A0A4C1ULK3"/>
<keyword evidence="2" id="KW-1133">Transmembrane helix</keyword>
<protein>
    <submittedName>
        <fullName evidence="3">Uncharacterized protein</fullName>
    </submittedName>
</protein>
<proteinExistence type="predicted"/>
<feature type="compositionally biased region" description="Basic and acidic residues" evidence="1">
    <location>
        <begin position="114"/>
        <end position="128"/>
    </location>
</feature>
<keyword evidence="4" id="KW-1185">Reference proteome</keyword>
<keyword evidence="2" id="KW-0812">Transmembrane</keyword>
<organism evidence="3 4">
    <name type="scientific">Eumeta variegata</name>
    <name type="common">Bagworm moth</name>
    <name type="synonym">Eumeta japonica</name>
    <dbReference type="NCBI Taxonomy" id="151549"/>
    <lineage>
        <taxon>Eukaryota</taxon>
        <taxon>Metazoa</taxon>
        <taxon>Ecdysozoa</taxon>
        <taxon>Arthropoda</taxon>
        <taxon>Hexapoda</taxon>
        <taxon>Insecta</taxon>
        <taxon>Pterygota</taxon>
        <taxon>Neoptera</taxon>
        <taxon>Endopterygota</taxon>
        <taxon>Lepidoptera</taxon>
        <taxon>Glossata</taxon>
        <taxon>Ditrysia</taxon>
        <taxon>Tineoidea</taxon>
        <taxon>Psychidae</taxon>
        <taxon>Oiketicinae</taxon>
        <taxon>Eumeta</taxon>
    </lineage>
</organism>
<reference evidence="3 4" key="1">
    <citation type="journal article" date="2019" name="Commun. Biol.">
        <title>The bagworm genome reveals a unique fibroin gene that provides high tensile strength.</title>
        <authorList>
            <person name="Kono N."/>
            <person name="Nakamura H."/>
            <person name="Ohtoshi R."/>
            <person name="Tomita M."/>
            <person name="Numata K."/>
            <person name="Arakawa K."/>
        </authorList>
    </citation>
    <scope>NUCLEOTIDE SEQUENCE [LARGE SCALE GENOMIC DNA]</scope>
</reference>
<feature type="transmembrane region" description="Helical" evidence="2">
    <location>
        <begin position="289"/>
        <end position="318"/>
    </location>
</feature>
<gene>
    <name evidence="3" type="ORF">EVAR_18801_1</name>
</gene>
<evidence type="ECO:0000313" key="3">
    <source>
        <dbReference type="EMBL" id="GBP27328.1"/>
    </source>
</evidence>
<accession>A0A4C1ULK3</accession>
<sequence length="363" mass="39889">MNQTVCSVPRRALYALLKSSSRWSRRLSTATCAGPAERIKVQTLRSKKSPSSHIRWNTAIRKTAILQLCQRFICGSQLKANFALESRTKPGWGLREISEFGSRQQLGRKLRARSGREQDYQDQDHARMPDRQIQRCTPFCTNVYANASSDATHSSGSGEDPNGTYSSSARTPAAARGLLIFQIRTNGIPQLFAHVLETIPFGRARAAAAEVSDDHFSLVVRLFIRADENNCSENFHVSYVFIAFTSVLTEATLAEADAAAEDPDFVEAESHSHLRPECSAILASSPVTLLILIAIPLLITAPVSCLISASLLLLGFALRLACNFDINHNSDLYKMETNVDLLVITPEQCLPGPLWSLTTVASP</sequence>
<keyword evidence="2" id="KW-0472">Membrane</keyword>
<dbReference type="EMBL" id="BGZK01000192">
    <property type="protein sequence ID" value="GBP27328.1"/>
    <property type="molecule type" value="Genomic_DNA"/>
</dbReference>
<feature type="region of interest" description="Disordered" evidence="1">
    <location>
        <begin position="105"/>
        <end position="128"/>
    </location>
</feature>
<evidence type="ECO:0000256" key="1">
    <source>
        <dbReference type="SAM" id="MobiDB-lite"/>
    </source>
</evidence>
<feature type="region of interest" description="Disordered" evidence="1">
    <location>
        <begin position="149"/>
        <end position="169"/>
    </location>
</feature>
<comment type="caution">
    <text evidence="3">The sequence shown here is derived from an EMBL/GenBank/DDBJ whole genome shotgun (WGS) entry which is preliminary data.</text>
</comment>